<dbReference type="AlphaFoldDB" id="A0AA34WDI5"/>
<keyword evidence="3" id="KW-0378">Hydrolase</keyword>
<keyword evidence="1" id="KW-0472">Membrane</keyword>
<proteinExistence type="predicted"/>
<dbReference type="EMBL" id="CP000048">
    <property type="protein sequence ID" value="AAX17096.1"/>
    <property type="molecule type" value="Genomic_DNA"/>
</dbReference>
<sequence length="235" mass="27583">MTLLNKYPLRYACLEILLSYFIVSRISPFDYVGVDLWNFSINHYYYWLYSAFLIIFIIYFAKLTSSYDFRDEFFIPEFKPIFICQAFLIFVKLLIYIFFLLIILCLCILYCFPESLRLWVEAGSSGFMWNIGSKQSLALMVITSLFTGGVEELFYRAFIITKLKQVGVASLIAAFLGSIIFAYGHFYYGFIGFFFALIFGGILSYIYLTHKNIYYSVFVHSFYNIFVSVLLFLLN</sequence>
<protein>
    <submittedName>
        <fullName evidence="3">CAAX amino terminal protease family</fullName>
    </submittedName>
</protein>
<dbReference type="InterPro" id="IPR003675">
    <property type="entry name" value="Rce1/LyrA-like_dom"/>
</dbReference>
<dbReference type="RefSeq" id="WP_012422347.1">
    <property type="nucleotide sequence ID" value="NC_010673.1"/>
</dbReference>
<keyword evidence="3" id="KW-0645">Protease</keyword>
<evidence type="ECO:0000259" key="2">
    <source>
        <dbReference type="Pfam" id="PF02517"/>
    </source>
</evidence>
<dbReference type="GO" id="GO:0006508">
    <property type="term" value="P:proteolysis"/>
    <property type="evidence" value="ECO:0007669"/>
    <property type="project" value="UniProtKB-KW"/>
</dbReference>
<dbReference type="GeneID" id="71843410"/>
<feature type="domain" description="CAAX prenyl protease 2/Lysostaphin resistance protein A-like" evidence="2">
    <location>
        <begin position="136"/>
        <end position="226"/>
    </location>
</feature>
<dbReference type="Proteomes" id="UP000008834">
    <property type="component" value="Chromosome"/>
</dbReference>
<evidence type="ECO:0000313" key="3">
    <source>
        <dbReference type="EMBL" id="AAX17096.1"/>
    </source>
</evidence>
<dbReference type="GO" id="GO:0080120">
    <property type="term" value="P:CAAX-box protein maturation"/>
    <property type="evidence" value="ECO:0007669"/>
    <property type="project" value="UniProtKB-ARBA"/>
</dbReference>
<reference evidence="4" key="1">
    <citation type="submission" date="2004-12" db="EMBL/GenBank/DDBJ databases">
        <title>The genome sequence of Borrelia hermsii and Borrelia turicatae: comparative analysis of two agents of endemic N. America relapsing fever.</title>
        <authorList>
            <person name="Porcella S.F."/>
            <person name="Raffel S.J."/>
            <person name="Schrumpf M.E."/>
            <person name="Montgomery B."/>
            <person name="Smith T."/>
            <person name="Schwan T.G."/>
        </authorList>
    </citation>
    <scope>NUCLEOTIDE SEQUENCE [LARGE SCALE GENOMIC DNA]</scope>
    <source>
        <strain evidence="4">HS1 / DAH</strain>
    </source>
</reference>
<evidence type="ECO:0000256" key="1">
    <source>
        <dbReference type="SAM" id="Phobius"/>
    </source>
</evidence>
<keyword evidence="1" id="KW-0812">Transmembrane</keyword>
<gene>
    <name evidence="3" type="ordered locus">BH0592</name>
</gene>
<keyword evidence="1" id="KW-1133">Transmembrane helix</keyword>
<feature type="transmembrane region" description="Helical" evidence="1">
    <location>
        <begin position="166"/>
        <end position="184"/>
    </location>
</feature>
<feature type="transmembrane region" description="Helical" evidence="1">
    <location>
        <begin position="137"/>
        <end position="154"/>
    </location>
</feature>
<dbReference type="KEGG" id="bhr:BH0592"/>
<name>A0AA34WDI5_BORHD</name>
<feature type="transmembrane region" description="Helical" evidence="1">
    <location>
        <begin position="213"/>
        <end position="234"/>
    </location>
</feature>
<accession>A0AA34WDI5</accession>
<evidence type="ECO:0000313" key="4">
    <source>
        <dbReference type="Proteomes" id="UP000008834"/>
    </source>
</evidence>
<organism evidence="3 4">
    <name type="scientific">Borrelia hermsii (strain HS1 / DAH)</name>
    <dbReference type="NCBI Taxonomy" id="314723"/>
    <lineage>
        <taxon>Bacteria</taxon>
        <taxon>Pseudomonadati</taxon>
        <taxon>Spirochaetota</taxon>
        <taxon>Spirochaetia</taxon>
        <taxon>Spirochaetales</taxon>
        <taxon>Borreliaceae</taxon>
        <taxon>Borrelia</taxon>
    </lineage>
</organism>
<feature type="transmembrane region" description="Helical" evidence="1">
    <location>
        <begin position="7"/>
        <end position="24"/>
    </location>
</feature>
<feature type="transmembrane region" description="Helical" evidence="1">
    <location>
        <begin position="190"/>
        <end position="208"/>
    </location>
</feature>
<dbReference type="Pfam" id="PF02517">
    <property type="entry name" value="Rce1-like"/>
    <property type="match status" value="1"/>
</dbReference>
<feature type="transmembrane region" description="Helical" evidence="1">
    <location>
        <begin position="44"/>
        <end position="61"/>
    </location>
</feature>
<feature type="transmembrane region" description="Helical" evidence="1">
    <location>
        <begin position="82"/>
        <end position="112"/>
    </location>
</feature>
<dbReference type="GO" id="GO:0004175">
    <property type="term" value="F:endopeptidase activity"/>
    <property type="evidence" value="ECO:0007669"/>
    <property type="project" value="UniProtKB-ARBA"/>
</dbReference>